<dbReference type="Gene3D" id="1.10.287.950">
    <property type="entry name" value="Methyl-accepting chemotaxis protein"/>
    <property type="match status" value="1"/>
</dbReference>
<dbReference type="InterPro" id="IPR051310">
    <property type="entry name" value="MCP_chemotaxis"/>
</dbReference>
<gene>
    <name evidence="11" type="ORF">BGL_2c27840</name>
</gene>
<dbReference type="RefSeq" id="WP_042629045.1">
    <property type="nucleotide sequence ID" value="NZ_CP002581.1"/>
</dbReference>
<keyword evidence="6 9" id="KW-0472">Membrane</keyword>
<evidence type="ECO:0000256" key="2">
    <source>
        <dbReference type="ARBA" id="ARBA00022475"/>
    </source>
</evidence>
<dbReference type="GO" id="GO:0006935">
    <property type="term" value="P:chemotaxis"/>
    <property type="evidence" value="ECO:0007669"/>
    <property type="project" value="InterPro"/>
</dbReference>
<dbReference type="PANTHER" id="PTHR43531:SF14">
    <property type="entry name" value="METHYL-ACCEPTING CHEMOTAXIS PROTEIN I-RELATED"/>
    <property type="match status" value="1"/>
</dbReference>
<keyword evidence="8" id="KW-0807">Transducer</keyword>
<dbReference type="SMART" id="SM01049">
    <property type="entry name" value="Cache_2"/>
    <property type="match status" value="1"/>
</dbReference>
<reference evidence="11 12" key="2">
    <citation type="journal article" date="2016" name="Appl. Microbiol. Biotechnol.">
        <title>Mutations improving production and secretion of extracellular lipase by Burkholderia glumae PG1.</title>
        <authorList>
            <person name="Knapp A."/>
            <person name="Voget S."/>
            <person name="Gao R."/>
            <person name="Zaburannyi N."/>
            <person name="Krysciak D."/>
            <person name="Breuer M."/>
            <person name="Hauer B."/>
            <person name="Streit W.R."/>
            <person name="Muller R."/>
            <person name="Daniel R."/>
            <person name="Jaeger K.E."/>
        </authorList>
    </citation>
    <scope>NUCLEOTIDE SEQUENCE [LARGE SCALE GENOMIC DNA]</scope>
    <source>
        <strain evidence="11 12">PG1</strain>
    </source>
</reference>
<name>A0A0B6S5C3_BURPL</name>
<dbReference type="EMBL" id="CP002581">
    <property type="protein sequence ID" value="AJK50838.1"/>
    <property type="molecule type" value="Genomic_DNA"/>
</dbReference>
<evidence type="ECO:0000256" key="9">
    <source>
        <dbReference type="SAM" id="Phobius"/>
    </source>
</evidence>
<dbReference type="InterPro" id="IPR004089">
    <property type="entry name" value="MCPsignal_dom"/>
</dbReference>
<feature type="transmembrane region" description="Helical" evidence="9">
    <location>
        <begin position="187"/>
        <end position="208"/>
    </location>
</feature>
<evidence type="ECO:0000256" key="1">
    <source>
        <dbReference type="ARBA" id="ARBA00004651"/>
    </source>
</evidence>
<dbReference type="SMART" id="SM00283">
    <property type="entry name" value="MA"/>
    <property type="match status" value="1"/>
</dbReference>
<dbReference type="Pfam" id="PF17200">
    <property type="entry name" value="sCache_2"/>
    <property type="match status" value="1"/>
</dbReference>
<dbReference type="SUPFAM" id="SSF58104">
    <property type="entry name" value="Methyl-accepting chemotaxis protein (MCP) signaling domain"/>
    <property type="match status" value="1"/>
</dbReference>
<dbReference type="InterPro" id="IPR004090">
    <property type="entry name" value="Chemotax_Me-accpt_rcpt"/>
</dbReference>
<evidence type="ECO:0000259" key="10">
    <source>
        <dbReference type="PROSITE" id="PS50111"/>
    </source>
</evidence>
<keyword evidence="3" id="KW-0488">Methylation</keyword>
<evidence type="ECO:0000256" key="8">
    <source>
        <dbReference type="PROSITE-ProRule" id="PRU00284"/>
    </source>
</evidence>
<comment type="subcellular location">
    <subcellularLocation>
        <location evidence="1">Cell membrane</location>
        <topology evidence="1">Multi-pass membrane protein</topology>
    </subcellularLocation>
</comment>
<sequence length="517" mass="53559">MDKMTLRGRLWLPLALAWLGLLALAAWSAWQARELQLGERRADLRNVVLMAASIAQGLEREARAGRLDADAARREAIARIADLRYGGDGYVTIVGANSVMVMHPTSPALDGRDMSGWRDARGFALYRAIAAAGASPAGGGFLEYWWPKPGESGPSPKLGYVQRFGPWGWDLIAGAYQDDVRAAYHRLLGRSLAALLALGAVVTLLTLATSRSIVRTLGAEPAALSAAISRIAAGDLGEVAGAARAPDGSVLASMAAMRAALLALIGSVRASAEGIASGARQIAAGNADLSARTERQAASLQETVASMEQVSAAVRHNAGHASEASALSLDASGIARRGNDTVGQVVRTIGEIRESSRRIADITGIIEGIAFQTNILALNAAVEAARAGEQGRGFAVVAGEVRALAQRSAQAAKAINALIAESTRRVGDGARLADAAGQAMDEVTRGIARVSGIVGEIAASSAEQSRGIGQIGLALAQMDDVTQHNAALVEQAAAASKALDEQGRHLRRAVSAFRVVG</sequence>
<keyword evidence="12" id="KW-1185">Reference proteome</keyword>
<dbReference type="AlphaFoldDB" id="A0A0B6S5C3"/>
<dbReference type="Gene3D" id="3.30.450.20">
    <property type="entry name" value="PAS domain"/>
    <property type="match status" value="1"/>
</dbReference>
<dbReference type="CDD" id="cd11386">
    <property type="entry name" value="MCP_signal"/>
    <property type="match status" value="1"/>
</dbReference>
<organism evidence="11 12">
    <name type="scientific">Burkholderia plantarii</name>
    <dbReference type="NCBI Taxonomy" id="41899"/>
    <lineage>
        <taxon>Bacteria</taxon>
        <taxon>Pseudomonadati</taxon>
        <taxon>Pseudomonadota</taxon>
        <taxon>Betaproteobacteria</taxon>
        <taxon>Burkholderiales</taxon>
        <taxon>Burkholderiaceae</taxon>
        <taxon>Burkholderia</taxon>
    </lineage>
</organism>
<feature type="domain" description="Methyl-accepting transducer" evidence="10">
    <location>
        <begin position="271"/>
        <end position="500"/>
    </location>
</feature>
<dbReference type="GO" id="GO:0005886">
    <property type="term" value="C:plasma membrane"/>
    <property type="evidence" value="ECO:0007669"/>
    <property type="project" value="UniProtKB-SubCell"/>
</dbReference>
<keyword evidence="5 9" id="KW-1133">Transmembrane helix</keyword>
<dbReference type="KEGG" id="bgp:BGL_2c27840"/>
<reference evidence="12" key="1">
    <citation type="submission" date="2011-03" db="EMBL/GenBank/DDBJ databases">
        <authorList>
            <person name="Voget S."/>
            <person name="Streit W.R."/>
            <person name="Jaeger K.E."/>
            <person name="Daniel R."/>
        </authorList>
    </citation>
    <scope>NUCLEOTIDE SEQUENCE [LARGE SCALE GENOMIC DNA]</scope>
    <source>
        <strain evidence="12">PG1</strain>
    </source>
</reference>
<evidence type="ECO:0000313" key="12">
    <source>
        <dbReference type="Proteomes" id="UP000031838"/>
    </source>
</evidence>
<evidence type="ECO:0000256" key="6">
    <source>
        <dbReference type="ARBA" id="ARBA00023136"/>
    </source>
</evidence>
<comment type="similarity">
    <text evidence="7">Belongs to the methyl-accepting chemotaxis (MCP) protein family.</text>
</comment>
<evidence type="ECO:0000256" key="3">
    <source>
        <dbReference type="ARBA" id="ARBA00022481"/>
    </source>
</evidence>
<dbReference type="Pfam" id="PF00015">
    <property type="entry name" value="MCPsignal"/>
    <property type="match status" value="1"/>
</dbReference>
<dbReference type="PANTHER" id="PTHR43531">
    <property type="entry name" value="PROTEIN ICFG"/>
    <property type="match status" value="1"/>
</dbReference>
<accession>A0A0B6S5C3</accession>
<dbReference type="PRINTS" id="PR00260">
    <property type="entry name" value="CHEMTRNSDUCR"/>
</dbReference>
<dbReference type="PROSITE" id="PS50111">
    <property type="entry name" value="CHEMOTAXIS_TRANSDUC_2"/>
    <property type="match status" value="1"/>
</dbReference>
<dbReference type="Proteomes" id="UP000031838">
    <property type="component" value="Chromosome 2"/>
</dbReference>
<dbReference type="FunFam" id="1.10.287.950:FF:000001">
    <property type="entry name" value="Methyl-accepting chemotaxis sensory transducer"/>
    <property type="match status" value="1"/>
</dbReference>
<protein>
    <submittedName>
        <fullName evidence="11">Methyl-accepting chemotaxis sensory transducer</fullName>
    </submittedName>
</protein>
<keyword evidence="4 9" id="KW-0812">Transmembrane</keyword>
<proteinExistence type="inferred from homology"/>
<dbReference type="HOGENOM" id="CLU_000445_107_16_4"/>
<dbReference type="GO" id="GO:0004888">
    <property type="term" value="F:transmembrane signaling receptor activity"/>
    <property type="evidence" value="ECO:0007669"/>
    <property type="project" value="InterPro"/>
</dbReference>
<evidence type="ECO:0000256" key="7">
    <source>
        <dbReference type="ARBA" id="ARBA00029447"/>
    </source>
</evidence>
<evidence type="ECO:0000256" key="5">
    <source>
        <dbReference type="ARBA" id="ARBA00022989"/>
    </source>
</evidence>
<dbReference type="GO" id="GO:0007165">
    <property type="term" value="P:signal transduction"/>
    <property type="evidence" value="ECO:0007669"/>
    <property type="project" value="UniProtKB-KW"/>
</dbReference>
<dbReference type="InterPro" id="IPR033480">
    <property type="entry name" value="sCache_2"/>
</dbReference>
<evidence type="ECO:0000313" key="11">
    <source>
        <dbReference type="EMBL" id="AJK50838.1"/>
    </source>
</evidence>
<keyword evidence="2" id="KW-1003">Cell membrane</keyword>
<evidence type="ECO:0000256" key="4">
    <source>
        <dbReference type="ARBA" id="ARBA00022692"/>
    </source>
</evidence>